<dbReference type="EMBL" id="CP013569">
    <property type="protein sequence ID" value="ANL87034.1"/>
    <property type="molecule type" value="Genomic_DNA"/>
</dbReference>
<keyword evidence="2" id="KW-0614">Plasmid</keyword>
<feature type="transmembrane region" description="Helical" evidence="1">
    <location>
        <begin position="6"/>
        <end position="31"/>
    </location>
</feature>
<evidence type="ECO:0008006" key="4">
    <source>
        <dbReference type="Google" id="ProtNLM"/>
    </source>
</evidence>
<keyword evidence="1" id="KW-0812">Transmembrane</keyword>
<name>A0ABM6CFJ2_9HYPH</name>
<sequence>MTSNDWFALIPLATLFTAVSGIISVLVSALIAEFIRRRNRADAYASIVFTKRIEAYEKFYNLLNQQVVSIHVFSGKLSAPAEVKEAVNAAVYDFINFSGNHAFFVNDDIAMAAVALNMGLEDYPSMSEADKKKYQDRYYKDRKNLLHMIKQDSGIAKINQIFKAAYDPKYHSEFIDMLNEKRAEYRQAEQAKLH</sequence>
<organism evidence="2 3">
    <name type="scientific">Rhizobium phaseoli</name>
    <dbReference type="NCBI Taxonomy" id="396"/>
    <lineage>
        <taxon>Bacteria</taxon>
        <taxon>Pseudomonadati</taxon>
        <taxon>Pseudomonadota</taxon>
        <taxon>Alphaproteobacteria</taxon>
        <taxon>Hyphomicrobiales</taxon>
        <taxon>Rhizobiaceae</taxon>
        <taxon>Rhizobium/Agrobacterium group</taxon>
        <taxon>Rhizobium</taxon>
    </lineage>
</organism>
<evidence type="ECO:0000313" key="2">
    <source>
        <dbReference type="EMBL" id="ANL87034.1"/>
    </source>
</evidence>
<accession>A0ABM6CFJ2</accession>
<keyword evidence="1" id="KW-0472">Membrane</keyword>
<proteinExistence type="predicted"/>
<keyword evidence="3" id="KW-1185">Reference proteome</keyword>
<protein>
    <recommendedName>
        <fullName evidence="4">DUF4760 domain-containing protein</fullName>
    </recommendedName>
</protein>
<reference evidence="2 3" key="1">
    <citation type="submission" date="2015-11" db="EMBL/GenBank/DDBJ databases">
        <title>The limits of bacterial species coexistence and the symbiotic plasmid transference in sympatric Rhizobium populations.</title>
        <authorList>
            <person name="Perez-Carrascal O.M."/>
            <person name="VanInsberghe D."/>
            <person name="Juarez S."/>
            <person name="Polz M.F."/>
            <person name="Vinuesa P."/>
            <person name="Gonzalez V."/>
        </authorList>
    </citation>
    <scope>NUCLEOTIDE SEQUENCE [LARGE SCALE GENOMIC DNA]</scope>
    <source>
        <strain evidence="2 3">N771</strain>
        <plasmid evidence="2 3">pRphaN771a</plasmid>
    </source>
</reference>
<dbReference type="Proteomes" id="UP000078551">
    <property type="component" value="Plasmid pRphaN771a"/>
</dbReference>
<evidence type="ECO:0000313" key="3">
    <source>
        <dbReference type="Proteomes" id="UP000078551"/>
    </source>
</evidence>
<keyword evidence="1" id="KW-1133">Transmembrane helix</keyword>
<evidence type="ECO:0000256" key="1">
    <source>
        <dbReference type="SAM" id="Phobius"/>
    </source>
</evidence>
<gene>
    <name evidence="2" type="ORF">AMC81_PA00010</name>
</gene>
<dbReference type="RefSeq" id="WP_064832653.1">
    <property type="nucleotide sequence ID" value="NZ_CP013569.1"/>
</dbReference>
<geneLocation type="plasmid" evidence="2 3">
    <name>pRphaN771a</name>
</geneLocation>